<keyword evidence="4" id="KW-1185">Reference proteome</keyword>
<comment type="caution">
    <text evidence="3">The sequence shown here is derived from an EMBL/GenBank/DDBJ whole genome shotgun (WGS) entry which is preliminary data.</text>
</comment>
<feature type="compositionally biased region" description="Low complexity" evidence="1">
    <location>
        <begin position="79"/>
        <end position="125"/>
    </location>
</feature>
<keyword evidence="2" id="KW-1133">Transmembrane helix</keyword>
<organism evidence="3 4">
    <name type="scientific">Streptomyces nanshensis</name>
    <dbReference type="NCBI Taxonomy" id="518642"/>
    <lineage>
        <taxon>Bacteria</taxon>
        <taxon>Bacillati</taxon>
        <taxon>Actinomycetota</taxon>
        <taxon>Actinomycetes</taxon>
        <taxon>Kitasatosporales</taxon>
        <taxon>Streptomycetaceae</taxon>
        <taxon>Streptomyces</taxon>
    </lineage>
</organism>
<feature type="region of interest" description="Disordered" evidence="1">
    <location>
        <begin position="1"/>
        <end position="24"/>
    </location>
</feature>
<keyword evidence="2" id="KW-0812">Transmembrane</keyword>
<feature type="region of interest" description="Disordered" evidence="1">
    <location>
        <begin position="155"/>
        <end position="230"/>
    </location>
</feature>
<evidence type="ECO:0000313" key="3">
    <source>
        <dbReference type="EMBL" id="OEV12032.1"/>
    </source>
</evidence>
<evidence type="ECO:0000256" key="2">
    <source>
        <dbReference type="SAM" id="Phobius"/>
    </source>
</evidence>
<name>A0A1E7L743_9ACTN</name>
<gene>
    <name evidence="3" type="ORF">AN218_10285</name>
</gene>
<dbReference type="Proteomes" id="UP000176005">
    <property type="component" value="Unassembled WGS sequence"/>
</dbReference>
<accession>A0A1E7L743</accession>
<feature type="region of interest" description="Disordered" evidence="1">
    <location>
        <begin position="55"/>
        <end position="127"/>
    </location>
</feature>
<dbReference type="RefSeq" id="WP_070016485.1">
    <property type="nucleotide sequence ID" value="NZ_LJGW01000163.1"/>
</dbReference>
<sequence length="230" mass="23592">MDASEPNRPTGPEQPGPERGPAWRRRATTGGWLCAIVVAIVVGAWSFQNASPDAQYARHDPLDESAVRHELHGGRPGDDPGSSGSTVPSGGSSAPPDDAPSASPSSSSSGSSSGSSSESSSPSGDVRTFGLKIAHGAATATVQCRADGRIRLLGLSPADGYSADDVEYGPAPRVTFELEPPDDDEDDDSDDTADDSAYDSADDDSDDPPDLIVTARCSHGKPAISVAEDD</sequence>
<dbReference type="AlphaFoldDB" id="A0A1E7L743"/>
<evidence type="ECO:0000313" key="4">
    <source>
        <dbReference type="Proteomes" id="UP000176005"/>
    </source>
</evidence>
<dbReference type="EMBL" id="LJGW01000163">
    <property type="protein sequence ID" value="OEV12032.1"/>
    <property type="molecule type" value="Genomic_DNA"/>
</dbReference>
<feature type="transmembrane region" description="Helical" evidence="2">
    <location>
        <begin position="29"/>
        <end position="47"/>
    </location>
</feature>
<keyword evidence="2" id="KW-0472">Membrane</keyword>
<reference evidence="3 4" key="1">
    <citation type="journal article" date="2016" name="Front. Microbiol.">
        <title>Comparative Genomics Analysis of Streptomyces Species Reveals Their Adaptation to the Marine Environment and Their Diversity at the Genomic Level.</title>
        <authorList>
            <person name="Tian X."/>
            <person name="Zhang Z."/>
            <person name="Yang T."/>
            <person name="Chen M."/>
            <person name="Li J."/>
            <person name="Chen F."/>
            <person name="Yang J."/>
            <person name="Li W."/>
            <person name="Zhang B."/>
            <person name="Zhang Z."/>
            <person name="Wu J."/>
            <person name="Zhang C."/>
            <person name="Long L."/>
            <person name="Xiao J."/>
        </authorList>
    </citation>
    <scope>NUCLEOTIDE SEQUENCE [LARGE SCALE GENOMIC DNA]</scope>
    <source>
        <strain evidence="3 4">SCSIO 10429</strain>
    </source>
</reference>
<feature type="compositionally biased region" description="Acidic residues" evidence="1">
    <location>
        <begin position="179"/>
        <end position="209"/>
    </location>
</feature>
<evidence type="ECO:0000256" key="1">
    <source>
        <dbReference type="SAM" id="MobiDB-lite"/>
    </source>
</evidence>
<protein>
    <submittedName>
        <fullName evidence="3">Uncharacterized protein</fullName>
    </submittedName>
</protein>
<feature type="compositionally biased region" description="Basic and acidic residues" evidence="1">
    <location>
        <begin position="56"/>
        <end position="78"/>
    </location>
</feature>
<proteinExistence type="predicted"/>